<accession>A0A5S5BTR9</accession>
<comment type="caution">
    <text evidence="1">The sequence shown here is derived from an EMBL/GenBank/DDBJ whole genome shotgun (WGS) entry which is preliminary data.</text>
</comment>
<evidence type="ECO:0000313" key="1">
    <source>
        <dbReference type="EMBL" id="TYP70419.1"/>
    </source>
</evidence>
<dbReference type="AlphaFoldDB" id="A0A5S5BTR9"/>
<sequence>MSSCNDNYEESDIAPIDWQHRLVTSFPNDSLRTGTTYLSVYSQIYSLTQHRKHDLTATISLRNTSISDTLYVDKATYYDTHGKLIRSYVTSSIFISPLETVEIVIDEIDKAGGTGANFIFEWTTKKNSTDPLFEGVMISTSGQQGLSFTTQGRRIK</sequence>
<name>A0A5S5BTR9_9FLAO</name>
<organism evidence="1 2">
    <name type="scientific">Aquimarina intermedia</name>
    <dbReference type="NCBI Taxonomy" id="350814"/>
    <lineage>
        <taxon>Bacteria</taxon>
        <taxon>Pseudomonadati</taxon>
        <taxon>Bacteroidota</taxon>
        <taxon>Flavobacteriia</taxon>
        <taxon>Flavobacteriales</taxon>
        <taxon>Flavobacteriaceae</taxon>
        <taxon>Aquimarina</taxon>
    </lineage>
</organism>
<gene>
    <name evidence="1" type="ORF">BD809_11211</name>
</gene>
<proteinExistence type="predicted"/>
<dbReference type="Pfam" id="PF11322">
    <property type="entry name" value="DUF3124"/>
    <property type="match status" value="1"/>
</dbReference>
<keyword evidence="2" id="KW-1185">Reference proteome</keyword>
<protein>
    <submittedName>
        <fullName evidence="1">Uncharacterized protein DUF3124</fullName>
    </submittedName>
</protein>
<dbReference type="EMBL" id="VNHU01000012">
    <property type="protein sequence ID" value="TYP70419.1"/>
    <property type="molecule type" value="Genomic_DNA"/>
</dbReference>
<evidence type="ECO:0000313" key="2">
    <source>
        <dbReference type="Proteomes" id="UP000324376"/>
    </source>
</evidence>
<reference evidence="1 2" key="1">
    <citation type="submission" date="2019-07" db="EMBL/GenBank/DDBJ databases">
        <title>Genomic Encyclopedia of Archaeal and Bacterial Type Strains, Phase II (KMG-II): from individual species to whole genera.</title>
        <authorList>
            <person name="Goeker M."/>
        </authorList>
    </citation>
    <scope>NUCLEOTIDE SEQUENCE [LARGE SCALE GENOMIC DNA]</scope>
    <source>
        <strain evidence="1 2">DSM 17527</strain>
    </source>
</reference>
<dbReference type="Proteomes" id="UP000324376">
    <property type="component" value="Unassembled WGS sequence"/>
</dbReference>
<dbReference type="InterPro" id="IPR021471">
    <property type="entry name" value="DUF3124"/>
</dbReference>